<dbReference type="PRINTS" id="PR00111">
    <property type="entry name" value="ABHYDROLASE"/>
</dbReference>
<evidence type="ECO:0000259" key="1">
    <source>
        <dbReference type="Pfam" id="PF12697"/>
    </source>
</evidence>
<dbReference type="InterPro" id="IPR029058">
    <property type="entry name" value="AB_hydrolase_fold"/>
</dbReference>
<name>A0A941EQ99_9ACTN</name>
<dbReference type="Gene3D" id="3.40.50.1820">
    <property type="entry name" value="alpha/beta hydrolase"/>
    <property type="match status" value="1"/>
</dbReference>
<dbReference type="RefSeq" id="WP_212529673.1">
    <property type="nucleotide sequence ID" value="NZ_JAGSOG010000085.1"/>
</dbReference>
<proteinExistence type="predicted"/>
<keyword evidence="3" id="KW-1185">Reference proteome</keyword>
<gene>
    <name evidence="2" type="ORF">KDL01_18035</name>
</gene>
<reference evidence="2" key="1">
    <citation type="submission" date="2021-04" db="EMBL/GenBank/DDBJ databases">
        <title>Genome based classification of Actinospica acidithermotolerans sp. nov., an actinobacterium isolated from an Indonesian hot spring.</title>
        <authorList>
            <person name="Kusuma A.B."/>
            <person name="Putra K.E."/>
            <person name="Nafisah S."/>
            <person name="Loh J."/>
            <person name="Nouioui I."/>
            <person name="Goodfellow M."/>
        </authorList>
    </citation>
    <scope>NUCLEOTIDE SEQUENCE</scope>
    <source>
        <strain evidence="2">CSCA 57</strain>
    </source>
</reference>
<accession>A0A941EQ99</accession>
<evidence type="ECO:0000313" key="2">
    <source>
        <dbReference type="EMBL" id="MBR7835178.1"/>
    </source>
</evidence>
<dbReference type="EMBL" id="JAGSOG010000085">
    <property type="protein sequence ID" value="MBR7835178.1"/>
    <property type="molecule type" value="Genomic_DNA"/>
</dbReference>
<sequence length="274" mass="29035">MAATLSDGSGTPVVFIHGLWLHPSSWQPWEELFQANGYRAMAPGWPGVADSVEATRGDPDAVGDRGVEEVTAHYAEIISGLPAPPVLIGHSFGGMIAQKLLGTGVGIAAVGIDAAQFKGVLPLPLSSLKATLPVFRNPGNRHKAVSLTPDQFRYAFGNAVEREESDRLYEQWAIPAPGRPLFEAATANFSPHSPVAVDAGSPGRPPLLLVMGGKDHTVPEAISKSEFKHQNGPDVTTDLMEFADRGHSLTIDGGWHQVAAACMTWVGNHIPAMA</sequence>
<dbReference type="Pfam" id="PF12697">
    <property type="entry name" value="Abhydrolase_6"/>
    <property type="match status" value="1"/>
</dbReference>
<dbReference type="PANTHER" id="PTHR43194:SF2">
    <property type="entry name" value="PEROXISOMAL MEMBRANE PROTEIN LPX1"/>
    <property type="match status" value="1"/>
</dbReference>
<feature type="domain" description="AB hydrolase-1" evidence="1">
    <location>
        <begin position="13"/>
        <end position="260"/>
    </location>
</feature>
<dbReference type="SUPFAM" id="SSF53474">
    <property type="entry name" value="alpha/beta-Hydrolases"/>
    <property type="match status" value="1"/>
</dbReference>
<dbReference type="InterPro" id="IPR000073">
    <property type="entry name" value="AB_hydrolase_1"/>
</dbReference>
<comment type="caution">
    <text evidence="2">The sequence shown here is derived from an EMBL/GenBank/DDBJ whole genome shotgun (WGS) entry which is preliminary data.</text>
</comment>
<dbReference type="Proteomes" id="UP000675781">
    <property type="component" value="Unassembled WGS sequence"/>
</dbReference>
<dbReference type="AlphaFoldDB" id="A0A941EQ99"/>
<dbReference type="GO" id="GO:0016787">
    <property type="term" value="F:hydrolase activity"/>
    <property type="evidence" value="ECO:0007669"/>
    <property type="project" value="UniProtKB-KW"/>
</dbReference>
<evidence type="ECO:0000313" key="3">
    <source>
        <dbReference type="Proteomes" id="UP000675781"/>
    </source>
</evidence>
<dbReference type="InterPro" id="IPR050228">
    <property type="entry name" value="Carboxylesterase_BioH"/>
</dbReference>
<protein>
    <submittedName>
        <fullName evidence="2">Alpha/beta hydrolase</fullName>
    </submittedName>
</protein>
<dbReference type="PANTHER" id="PTHR43194">
    <property type="entry name" value="HYDROLASE ALPHA/BETA FOLD FAMILY"/>
    <property type="match status" value="1"/>
</dbReference>
<organism evidence="2 3">
    <name type="scientific">Actinospica durhamensis</name>
    <dbReference type="NCBI Taxonomy" id="1508375"/>
    <lineage>
        <taxon>Bacteria</taxon>
        <taxon>Bacillati</taxon>
        <taxon>Actinomycetota</taxon>
        <taxon>Actinomycetes</taxon>
        <taxon>Catenulisporales</taxon>
        <taxon>Actinospicaceae</taxon>
        <taxon>Actinospica</taxon>
    </lineage>
</organism>
<keyword evidence="2" id="KW-0378">Hydrolase</keyword>